<evidence type="ECO:0000313" key="2">
    <source>
        <dbReference type="Proteomes" id="UP000250675"/>
    </source>
</evidence>
<dbReference type="AlphaFoldDB" id="A0A2X3IJ17"/>
<organism evidence="1 2">
    <name type="scientific">Klebsiella pneumoniae</name>
    <dbReference type="NCBI Taxonomy" id="573"/>
    <lineage>
        <taxon>Bacteria</taxon>
        <taxon>Pseudomonadati</taxon>
        <taxon>Pseudomonadota</taxon>
        <taxon>Gammaproteobacteria</taxon>
        <taxon>Enterobacterales</taxon>
        <taxon>Enterobacteriaceae</taxon>
        <taxon>Klebsiella/Raoultella group</taxon>
        <taxon>Klebsiella</taxon>
        <taxon>Klebsiella pneumoniae complex</taxon>
    </lineage>
</organism>
<name>A0A2X3IJ17_KLEPN</name>
<dbReference type="Proteomes" id="UP000250675">
    <property type="component" value="Unassembled WGS sequence"/>
</dbReference>
<evidence type="ECO:0000313" key="1">
    <source>
        <dbReference type="EMBL" id="SQC86167.1"/>
    </source>
</evidence>
<accession>A0A2X3IJ17</accession>
<proteinExistence type="predicted"/>
<reference evidence="1 2" key="1">
    <citation type="submission" date="2018-06" db="EMBL/GenBank/DDBJ databases">
        <authorList>
            <consortium name="Pathogen Informatics"/>
            <person name="Doyle S."/>
        </authorList>
    </citation>
    <scope>NUCLEOTIDE SEQUENCE [LARGE SCALE GENOMIC DNA]</scope>
    <source>
        <strain evidence="1 2">NCTC9645</strain>
    </source>
</reference>
<gene>
    <name evidence="1" type="ORF">NCTC9645_04239</name>
</gene>
<protein>
    <submittedName>
        <fullName evidence="1">Uncharacterized protein</fullName>
    </submittedName>
</protein>
<dbReference type="EMBL" id="UASO01000005">
    <property type="protein sequence ID" value="SQC86167.1"/>
    <property type="molecule type" value="Genomic_DNA"/>
</dbReference>
<sequence length="136" mass="14727">MNSARRDLCGGYPVTGIPTATFLCEVIMGFPSPAKDYVERTLSPNILCHIDGNCRVIETSAGYAVINTAIRPKQGSNILISLCGILQFAVVRGKAIITEDGEAIEGDALDDVDVKGVLTFLVNRADWQREDDIPIM</sequence>